<accession>A2Q2N7</accession>
<reference evidence="2" key="2">
    <citation type="submission" date="2007-03" db="EMBL/GenBank/DDBJ databases">
        <authorList>
            <consortium name="The International Medicago Genome Annotation Group"/>
        </authorList>
    </citation>
    <scope>NUCLEOTIDE SEQUENCE</scope>
</reference>
<evidence type="ECO:0000313" key="2">
    <source>
        <dbReference type="EMBL" id="ABN06174.1"/>
    </source>
</evidence>
<gene>
    <name evidence="2" type="ORF">MtrDRAFT_AC151521g46v2</name>
</gene>
<dbReference type="EMBL" id="AC151521">
    <property type="protein sequence ID" value="ABN06174.1"/>
    <property type="molecule type" value="Genomic_DNA"/>
</dbReference>
<feature type="region of interest" description="Disordered" evidence="1">
    <location>
        <begin position="131"/>
        <end position="169"/>
    </location>
</feature>
<feature type="compositionally biased region" description="Basic and acidic residues" evidence="1">
    <location>
        <begin position="131"/>
        <end position="141"/>
    </location>
</feature>
<sequence length="169" mass="20205">MDFEPQKQHENMDVFDMIKHLKTLYQEQARHERFDWELAIDLILQSLSENFSHFVMNLLMNEIDKFLPQHVSMLRTVERNMNKGKEKTIITVNNGKFKKKLRKRNKFKGNGKGKVVSKPSIKSLNHVERMENFKKRNDKEAPTQVSVVVNEEDEEEEEEVPFIKRQRTF</sequence>
<proteinExistence type="predicted"/>
<organism evidence="2">
    <name type="scientific">Medicago truncatula</name>
    <name type="common">Barrel medic</name>
    <name type="synonym">Medicago tribuloides</name>
    <dbReference type="NCBI Taxonomy" id="3880"/>
    <lineage>
        <taxon>Eukaryota</taxon>
        <taxon>Viridiplantae</taxon>
        <taxon>Streptophyta</taxon>
        <taxon>Embryophyta</taxon>
        <taxon>Tracheophyta</taxon>
        <taxon>Spermatophyta</taxon>
        <taxon>Magnoliopsida</taxon>
        <taxon>eudicotyledons</taxon>
        <taxon>Gunneridae</taxon>
        <taxon>Pentapetalae</taxon>
        <taxon>rosids</taxon>
        <taxon>fabids</taxon>
        <taxon>Fabales</taxon>
        <taxon>Fabaceae</taxon>
        <taxon>Papilionoideae</taxon>
        <taxon>50 kb inversion clade</taxon>
        <taxon>NPAAA clade</taxon>
        <taxon>Hologalegina</taxon>
        <taxon>IRL clade</taxon>
        <taxon>Trifolieae</taxon>
        <taxon>Medicago</taxon>
    </lineage>
</organism>
<dbReference type="AlphaFoldDB" id="A2Q2N7"/>
<reference evidence="2" key="1">
    <citation type="submission" date="2004-10" db="EMBL/GenBank/DDBJ databases">
        <authorList>
            <person name="Town C.D."/>
        </authorList>
    </citation>
    <scope>NUCLEOTIDE SEQUENCE</scope>
</reference>
<protein>
    <submittedName>
        <fullName evidence="2">Uncharacterized protein</fullName>
    </submittedName>
</protein>
<feature type="compositionally biased region" description="Acidic residues" evidence="1">
    <location>
        <begin position="150"/>
        <end position="160"/>
    </location>
</feature>
<evidence type="ECO:0000256" key="1">
    <source>
        <dbReference type="SAM" id="MobiDB-lite"/>
    </source>
</evidence>
<name>A2Q2N7_MEDTR</name>